<feature type="domain" description="Lipopolysaccharide assembly protein A" evidence="7">
    <location>
        <begin position="41"/>
        <end position="90"/>
    </location>
</feature>
<keyword evidence="2 6" id="KW-0812">Transmembrane</keyword>
<gene>
    <name evidence="8" type="ordered locus">Deipe_3342</name>
</gene>
<dbReference type="InterPro" id="IPR010445">
    <property type="entry name" value="LapA_dom"/>
</dbReference>
<evidence type="ECO:0000256" key="3">
    <source>
        <dbReference type="ARBA" id="ARBA00022989"/>
    </source>
</evidence>
<evidence type="ECO:0000256" key="1">
    <source>
        <dbReference type="ARBA" id="ARBA00022475"/>
    </source>
</evidence>
<sequence length="134" mass="14599">MKMRLVQFFQVVLLLALAAYVMLVQLENPLLLRLPFPGANEAELPLGLVLALALLVGALYASLLYTPKFVQNALRHQREARERRALEAKLSTTLQAKLAATPVGQWAEDAQPDEGLTEPPEAPGSGFAPARSEP</sequence>
<protein>
    <recommendedName>
        <fullName evidence="7">Lipopolysaccharide assembly protein A domain-containing protein</fullName>
    </recommendedName>
</protein>
<evidence type="ECO:0000259" key="7">
    <source>
        <dbReference type="Pfam" id="PF06305"/>
    </source>
</evidence>
<evidence type="ECO:0000313" key="8">
    <source>
        <dbReference type="EMBL" id="AFZ68782.1"/>
    </source>
</evidence>
<dbReference type="HOGENOM" id="CLU_156440_0_0_0"/>
<accession>L0A6H2</accession>
<dbReference type="STRING" id="937777.Deipe_3342"/>
<dbReference type="KEGG" id="dpd:Deipe_3342"/>
<evidence type="ECO:0000256" key="5">
    <source>
        <dbReference type="SAM" id="MobiDB-lite"/>
    </source>
</evidence>
<evidence type="ECO:0000256" key="2">
    <source>
        <dbReference type="ARBA" id="ARBA00022692"/>
    </source>
</evidence>
<proteinExistence type="predicted"/>
<keyword evidence="4 6" id="KW-0472">Membrane</keyword>
<feature type="transmembrane region" description="Helical" evidence="6">
    <location>
        <begin position="47"/>
        <end position="66"/>
    </location>
</feature>
<keyword evidence="3 6" id="KW-1133">Transmembrane helix</keyword>
<organism evidence="8 9">
    <name type="scientific">Deinococcus peraridilitoris (strain DSM 19664 / LMG 22246 / CIP 109416 / KR-200)</name>
    <dbReference type="NCBI Taxonomy" id="937777"/>
    <lineage>
        <taxon>Bacteria</taxon>
        <taxon>Thermotogati</taxon>
        <taxon>Deinococcota</taxon>
        <taxon>Deinococci</taxon>
        <taxon>Deinococcales</taxon>
        <taxon>Deinococcaceae</taxon>
        <taxon>Deinococcus</taxon>
    </lineage>
</organism>
<dbReference type="GO" id="GO:0005886">
    <property type="term" value="C:plasma membrane"/>
    <property type="evidence" value="ECO:0007669"/>
    <property type="project" value="InterPro"/>
</dbReference>
<reference evidence="9" key="1">
    <citation type="submission" date="2012-03" db="EMBL/GenBank/DDBJ databases">
        <title>Complete sequence of chromosome of Deinococcus peraridilitoris DSM 19664.</title>
        <authorList>
            <person name="Lucas S."/>
            <person name="Copeland A."/>
            <person name="Lapidus A."/>
            <person name="Glavina del Rio T."/>
            <person name="Dalin E."/>
            <person name="Tice H."/>
            <person name="Bruce D."/>
            <person name="Goodwin L."/>
            <person name="Pitluck S."/>
            <person name="Peters L."/>
            <person name="Mikhailova N."/>
            <person name="Lu M."/>
            <person name="Kyrpides N."/>
            <person name="Mavromatis K."/>
            <person name="Ivanova N."/>
            <person name="Brettin T."/>
            <person name="Detter J.C."/>
            <person name="Han C."/>
            <person name="Larimer F."/>
            <person name="Land M."/>
            <person name="Hauser L."/>
            <person name="Markowitz V."/>
            <person name="Cheng J.-F."/>
            <person name="Hugenholtz P."/>
            <person name="Woyke T."/>
            <person name="Wu D."/>
            <person name="Pukall R."/>
            <person name="Steenblock K."/>
            <person name="Brambilla E."/>
            <person name="Klenk H.-P."/>
            <person name="Eisen J.A."/>
        </authorList>
    </citation>
    <scope>NUCLEOTIDE SEQUENCE [LARGE SCALE GENOMIC DNA]</scope>
    <source>
        <strain evidence="9">DSM 19664 / LMG 22246 / CIP 109416 / KR-200</strain>
    </source>
</reference>
<evidence type="ECO:0000256" key="6">
    <source>
        <dbReference type="SAM" id="Phobius"/>
    </source>
</evidence>
<feature type="region of interest" description="Disordered" evidence="5">
    <location>
        <begin position="107"/>
        <end position="134"/>
    </location>
</feature>
<keyword evidence="9" id="KW-1185">Reference proteome</keyword>
<evidence type="ECO:0000313" key="9">
    <source>
        <dbReference type="Proteomes" id="UP000010467"/>
    </source>
</evidence>
<dbReference type="PATRIC" id="fig|937777.3.peg.3357"/>
<name>L0A6H2_DEIPD</name>
<dbReference type="Pfam" id="PF06305">
    <property type="entry name" value="LapA_dom"/>
    <property type="match status" value="1"/>
</dbReference>
<evidence type="ECO:0000256" key="4">
    <source>
        <dbReference type="ARBA" id="ARBA00023136"/>
    </source>
</evidence>
<keyword evidence="1" id="KW-1003">Cell membrane</keyword>
<dbReference type="Proteomes" id="UP000010467">
    <property type="component" value="Chromosome"/>
</dbReference>
<dbReference type="EMBL" id="CP003382">
    <property type="protein sequence ID" value="AFZ68782.1"/>
    <property type="molecule type" value="Genomic_DNA"/>
</dbReference>
<dbReference type="AlphaFoldDB" id="L0A6H2"/>